<comment type="similarity">
    <text evidence="2">Belongs to the polyprenol kinase family.</text>
</comment>
<evidence type="ECO:0000256" key="8">
    <source>
        <dbReference type="ARBA" id="ARBA00022771"/>
    </source>
</evidence>
<evidence type="ECO:0000256" key="1">
    <source>
        <dbReference type="ARBA" id="ARBA00004508"/>
    </source>
</evidence>
<evidence type="ECO:0000256" key="4">
    <source>
        <dbReference type="ARBA" id="ARBA00022640"/>
    </source>
</evidence>
<keyword evidence="21" id="KW-1185">Reference proteome</keyword>
<keyword evidence="6" id="KW-0812">Transmembrane</keyword>
<proteinExistence type="inferred from homology"/>
<evidence type="ECO:0000256" key="11">
    <source>
        <dbReference type="ARBA" id="ARBA00022946"/>
    </source>
</evidence>
<dbReference type="OrthoDB" id="563448at2759"/>
<evidence type="ECO:0000256" key="15">
    <source>
        <dbReference type="ARBA" id="ARBA00039024"/>
    </source>
</evidence>
<dbReference type="Gene3D" id="6.10.140.2220">
    <property type="match status" value="1"/>
</dbReference>
<evidence type="ECO:0000313" key="21">
    <source>
        <dbReference type="Proteomes" id="UP000612055"/>
    </source>
</evidence>
<dbReference type="PROSITE" id="PS50865">
    <property type="entry name" value="ZF_MYND_2"/>
    <property type="match status" value="1"/>
</dbReference>
<dbReference type="GO" id="GO:0010276">
    <property type="term" value="F:phytol kinase activity"/>
    <property type="evidence" value="ECO:0007669"/>
    <property type="project" value="UniProtKB-EC"/>
</dbReference>
<dbReference type="InterPro" id="IPR002893">
    <property type="entry name" value="Znf_MYND"/>
</dbReference>
<comment type="catalytic activity">
    <reaction evidence="16">
        <text>phytol + CTP = phytyl phosphate + CDP + H(+)</text>
        <dbReference type="Rhea" id="RHEA:38055"/>
        <dbReference type="ChEBI" id="CHEBI:15378"/>
        <dbReference type="ChEBI" id="CHEBI:17327"/>
        <dbReference type="ChEBI" id="CHEBI:37563"/>
        <dbReference type="ChEBI" id="CHEBI:58069"/>
        <dbReference type="ChEBI" id="CHEBI:75483"/>
        <dbReference type="EC" id="2.7.1.182"/>
    </reaction>
</comment>
<evidence type="ECO:0000259" key="19">
    <source>
        <dbReference type="PROSITE" id="PS50865"/>
    </source>
</evidence>
<dbReference type="Proteomes" id="UP000612055">
    <property type="component" value="Unassembled WGS sequence"/>
</dbReference>
<keyword evidence="5" id="KW-0808">Transferase</keyword>
<keyword evidence="7" id="KW-0479">Metal-binding</keyword>
<dbReference type="SUPFAM" id="SSF144232">
    <property type="entry name" value="HIT/MYND zinc finger-like"/>
    <property type="match status" value="1"/>
</dbReference>
<dbReference type="PANTHER" id="PTHR32523">
    <property type="entry name" value="PHYTOL KINASE 1, CHLOROPLASTIC"/>
    <property type="match status" value="1"/>
</dbReference>
<dbReference type="GO" id="GO:0008270">
    <property type="term" value="F:zinc ion binding"/>
    <property type="evidence" value="ECO:0007669"/>
    <property type="project" value="UniProtKB-KW"/>
</dbReference>
<keyword evidence="12" id="KW-1133">Transmembrane helix</keyword>
<evidence type="ECO:0000256" key="2">
    <source>
        <dbReference type="ARBA" id="ARBA00010794"/>
    </source>
</evidence>
<evidence type="ECO:0000313" key="20">
    <source>
        <dbReference type="EMBL" id="KAG2500474.1"/>
    </source>
</evidence>
<dbReference type="GO" id="GO:0016020">
    <property type="term" value="C:membrane"/>
    <property type="evidence" value="ECO:0007669"/>
    <property type="project" value="UniProtKB-SubCell"/>
</dbReference>
<keyword evidence="4" id="KW-0934">Plastid</keyword>
<dbReference type="Pfam" id="PF01753">
    <property type="entry name" value="zf-MYND"/>
    <property type="match status" value="1"/>
</dbReference>
<feature type="region of interest" description="Disordered" evidence="18">
    <location>
        <begin position="791"/>
        <end position="832"/>
    </location>
</feature>
<keyword evidence="13" id="KW-0472">Membrane</keyword>
<evidence type="ECO:0000256" key="16">
    <source>
        <dbReference type="ARBA" id="ARBA00048889"/>
    </source>
</evidence>
<evidence type="ECO:0000256" key="5">
    <source>
        <dbReference type="ARBA" id="ARBA00022679"/>
    </source>
</evidence>
<evidence type="ECO:0000256" key="10">
    <source>
        <dbReference type="ARBA" id="ARBA00022833"/>
    </source>
</evidence>
<dbReference type="AlphaFoldDB" id="A0A835YEU6"/>
<gene>
    <name evidence="20" type="ORF">HYH03_002040</name>
</gene>
<organism evidence="20 21">
    <name type="scientific">Edaphochlamys debaryana</name>
    <dbReference type="NCBI Taxonomy" id="47281"/>
    <lineage>
        <taxon>Eukaryota</taxon>
        <taxon>Viridiplantae</taxon>
        <taxon>Chlorophyta</taxon>
        <taxon>core chlorophytes</taxon>
        <taxon>Chlorophyceae</taxon>
        <taxon>CS clade</taxon>
        <taxon>Chlamydomonadales</taxon>
        <taxon>Chlamydomonadales incertae sedis</taxon>
        <taxon>Edaphochlamys</taxon>
    </lineage>
</organism>
<keyword evidence="11" id="KW-0809">Transit peptide</keyword>
<keyword evidence="8 17" id="KW-0863">Zinc-finger</keyword>
<name>A0A835YEU6_9CHLO</name>
<dbReference type="GO" id="GO:0009507">
    <property type="term" value="C:chloroplast"/>
    <property type="evidence" value="ECO:0007669"/>
    <property type="project" value="UniProtKB-SubCell"/>
</dbReference>
<evidence type="ECO:0000256" key="12">
    <source>
        <dbReference type="ARBA" id="ARBA00022989"/>
    </source>
</evidence>
<keyword evidence="9" id="KW-0418">Kinase</keyword>
<dbReference type="PANTHER" id="PTHR32523:SF8">
    <property type="entry name" value="DOLICHOL KINASE"/>
    <property type="match status" value="1"/>
</dbReference>
<comment type="pathway">
    <text evidence="14">Cofactor biosynthesis; tocopherol biosynthesis.</text>
</comment>
<sequence>MPPRQTSAAAPKAALEQVAAQSKQDAIKKLRDLGTQALAQKDGKECAWSAAQLAGAAAAVNQTGQASAWDAVGEKGLAGLAALFGLALRRSIPVPAGAIAIPEDLRAAYASLRSNLATAFGRISCGTADGQVAYRVRRLCTALLKGHVLRSYAALLASASSSLTEGPSGQRPRPSQSSVQAAASLGEELQRLLSLLAMVSTPRTADDHAPDEALEVLAQLRQLCESELSRSGLLEHWARLALALAACKGCGEQAAEQASGMTLSLGPLRSAGADVDVSASPALHLMLSSHLLALCSALDGGPSFGLPLPGATGAAGDAGPSGSMAPSPAAVVPLVGLDGRRLRPGHAQLADTAKEALAVCRRALAGLTRSVRVSLDHWPLILKPPAGVAVPPTRPPPGLWGTAGFERQALLHTAQYTADSLAATIAQKAICRLPATDCAESCQKLLSALDVGTACISCSVGFELGMRAAGAAARSLGRGGSLGGRSPQALEAFYALHEPPLWRHSLQRSQVQEAGAQAGASGFRPTAQLRRDTALEMGLDGLRLARAALAAPLSVYDPARGAELAPAWVLRRLRAYWSAALAWARELALTEAEGWGEVLALDERPHTAGPPAQPGLDVSAALSAGYLPTLERLLRQSAVHSSIYPTVAASSPSPPGVWAEVLAFAEPSEVASLAATVAKRFRGASPAGNAGPSWEWVAFACSAFSLGSDLRGAVVRYPGGPAPPERWPVAMSSVAARLLPAADSALPKVLSRAMAGGKASLEWTTAVEVVGLLLSWVPTLVAAAYPPVPSPADKAAGAQQTPSQTGGADARAPQPRAEAEPKALSPAAGGTGEALGPAAGSDWALSPLNGGHLRSLLAGAQAMLSVDCKSCVLARPFQSALWALVARAPQLLVTVFNDGPLGGAPASGSRARLAQLLPTMRTVLGEGGAAAAPELLSAVERILDGATAAAGVVQGAAGAGMGAGKGAGEGASGSAGAGEGTGEGGGSRRGAGAGGGGGGAGVAALPEGVRRYAGAASLLLPLDEALQALSVCSYPGCANLAGPSEAALPLKACGGGCRGAARYCSRECQQAHWREGHREPCQAAAAAATLRPQPRA</sequence>
<comment type="caution">
    <text evidence="20">The sequence shown here is derived from an EMBL/GenBank/DDBJ whole genome shotgun (WGS) entry which is preliminary data.</text>
</comment>
<evidence type="ECO:0000256" key="17">
    <source>
        <dbReference type="PROSITE-ProRule" id="PRU00134"/>
    </source>
</evidence>
<dbReference type="EC" id="2.7.1.182" evidence="15"/>
<keyword evidence="3" id="KW-0150">Chloroplast</keyword>
<comment type="subcellular location">
    <subcellularLocation>
        <location evidence="1">Plastid</location>
        <location evidence="1">Chloroplast membrane</location>
        <topology evidence="1">Multi-pass membrane protein</topology>
    </subcellularLocation>
</comment>
<feature type="domain" description="MYND-type" evidence="19">
    <location>
        <begin position="1037"/>
        <end position="1081"/>
    </location>
</feature>
<evidence type="ECO:0000256" key="13">
    <source>
        <dbReference type="ARBA" id="ARBA00023136"/>
    </source>
</evidence>
<reference evidence="20" key="1">
    <citation type="journal article" date="2020" name="bioRxiv">
        <title>Comparative genomics of Chlamydomonas.</title>
        <authorList>
            <person name="Craig R.J."/>
            <person name="Hasan A.R."/>
            <person name="Ness R.W."/>
            <person name="Keightley P.D."/>
        </authorList>
    </citation>
    <scope>NUCLEOTIDE SEQUENCE</scope>
    <source>
        <strain evidence="20">CCAP 11/70</strain>
    </source>
</reference>
<evidence type="ECO:0000256" key="14">
    <source>
        <dbReference type="ARBA" id="ARBA00024015"/>
    </source>
</evidence>
<protein>
    <recommendedName>
        <fullName evidence="15">phytol kinase</fullName>
        <ecNumber evidence="15">2.7.1.182</ecNumber>
    </recommendedName>
</protein>
<evidence type="ECO:0000256" key="3">
    <source>
        <dbReference type="ARBA" id="ARBA00022528"/>
    </source>
</evidence>
<evidence type="ECO:0000256" key="18">
    <source>
        <dbReference type="SAM" id="MobiDB-lite"/>
    </source>
</evidence>
<feature type="region of interest" description="Disordered" evidence="18">
    <location>
        <begin position="968"/>
        <end position="997"/>
    </location>
</feature>
<dbReference type="InterPro" id="IPR039606">
    <property type="entry name" value="Phytol/farnesol_kinase"/>
</dbReference>
<evidence type="ECO:0000256" key="7">
    <source>
        <dbReference type="ARBA" id="ARBA00022723"/>
    </source>
</evidence>
<dbReference type="EMBL" id="JAEHOE010000004">
    <property type="protein sequence ID" value="KAG2500474.1"/>
    <property type="molecule type" value="Genomic_DNA"/>
</dbReference>
<evidence type="ECO:0000256" key="9">
    <source>
        <dbReference type="ARBA" id="ARBA00022777"/>
    </source>
</evidence>
<evidence type="ECO:0000256" key="6">
    <source>
        <dbReference type="ARBA" id="ARBA00022692"/>
    </source>
</evidence>
<keyword evidence="10" id="KW-0862">Zinc</keyword>
<accession>A0A835YEU6</accession>